<keyword evidence="7" id="KW-1185">Reference proteome</keyword>
<dbReference type="SUPFAM" id="SSF56112">
    <property type="entry name" value="Protein kinase-like (PK-like)"/>
    <property type="match status" value="1"/>
</dbReference>
<reference evidence="7" key="1">
    <citation type="journal article" date="2022" name="Int. J. Syst. Evol. Microbiol.">
        <title>Anaeromyxobacter oryzae sp. nov., Anaeromyxobacter diazotrophicus sp. nov. and Anaeromyxobacter paludicola sp. nov., isolated from paddy soils.</title>
        <authorList>
            <person name="Itoh H."/>
            <person name="Xu Z."/>
            <person name="Mise K."/>
            <person name="Masuda Y."/>
            <person name="Ushijima N."/>
            <person name="Hayakawa C."/>
            <person name="Shiratori Y."/>
            <person name="Senoo K."/>
        </authorList>
    </citation>
    <scope>NUCLEOTIDE SEQUENCE [LARGE SCALE GENOMIC DNA]</scope>
    <source>
        <strain evidence="7">Red232</strain>
    </source>
</reference>
<dbReference type="InterPro" id="IPR014729">
    <property type="entry name" value="Rossmann-like_a/b/a_fold"/>
</dbReference>
<proteinExistence type="predicted"/>
<sequence length="464" mass="50016">MADLPQPGEVVDGFLVGERVHSGGMGVIFRVSGPDTGFPMLMKVPRLGPGEPATSVISFEVEQTVMAALSGPHVPRFVAAGDLDRRPYLVIEEISGPSLKEWVPRAPLPPAEVARLGIALATALHAIHQQDAIHLDLKPANVLFRPTGEAVLIDFGLAHHASYPDLLAEEYRRPIGSAPYISPEQVVGERGDPRSDLFSLGVILYELATGRLPFGSPTSEGGLRRRLWRDPPPLRAVAPDVPEWLQEVVLRCLEPDASRRHASAAQVAFDLAHPDQVVVTERGRRARTSGPLARARRWILAAGYEPAPLARPSSHLAAASIVLAAIATQHDNEAQFTALRDAVRRVMDRSEGRRLACATVIRPIPELGGSRLDETAAHQRLKHLSILRHWAEPLALPAGQVSFHVIESSDPAGALLEYARTNGVDHIVIGAPPPDVPLRGVLGTVSTKVAIEAPCTVTLVRPAR</sequence>
<feature type="domain" description="Protein kinase" evidence="5">
    <location>
        <begin position="14"/>
        <end position="276"/>
    </location>
</feature>
<organism evidence="6 7">
    <name type="scientific">Anaeromyxobacter oryzae</name>
    <dbReference type="NCBI Taxonomy" id="2918170"/>
    <lineage>
        <taxon>Bacteria</taxon>
        <taxon>Pseudomonadati</taxon>
        <taxon>Myxococcota</taxon>
        <taxon>Myxococcia</taxon>
        <taxon>Myxococcales</taxon>
        <taxon>Cystobacterineae</taxon>
        <taxon>Anaeromyxobacteraceae</taxon>
        <taxon>Anaeromyxobacter</taxon>
    </lineage>
</organism>
<dbReference type="CDD" id="cd14014">
    <property type="entry name" value="STKc_PknB_like"/>
    <property type="match status" value="1"/>
</dbReference>
<dbReference type="InterPro" id="IPR006016">
    <property type="entry name" value="UspA"/>
</dbReference>
<dbReference type="Gene3D" id="3.40.50.620">
    <property type="entry name" value="HUPs"/>
    <property type="match status" value="1"/>
</dbReference>
<evidence type="ECO:0000313" key="6">
    <source>
        <dbReference type="EMBL" id="BDG02613.1"/>
    </source>
</evidence>
<dbReference type="SUPFAM" id="SSF52402">
    <property type="entry name" value="Adenine nucleotide alpha hydrolases-like"/>
    <property type="match status" value="1"/>
</dbReference>
<dbReference type="EMBL" id="AP025591">
    <property type="protein sequence ID" value="BDG02613.1"/>
    <property type="molecule type" value="Genomic_DNA"/>
</dbReference>
<keyword evidence="4" id="KW-0067">ATP-binding</keyword>
<dbReference type="CDD" id="cd00293">
    <property type="entry name" value="USP-like"/>
    <property type="match status" value="1"/>
</dbReference>
<dbReference type="PANTHER" id="PTHR43289:SF34">
    <property type="entry name" value="SERINE_THREONINE-PROTEIN KINASE YBDM-RELATED"/>
    <property type="match status" value="1"/>
</dbReference>
<evidence type="ECO:0000259" key="5">
    <source>
        <dbReference type="PROSITE" id="PS50011"/>
    </source>
</evidence>
<keyword evidence="2" id="KW-0547">Nucleotide-binding</keyword>
<accession>A0ABN6MS88</accession>
<dbReference type="GO" id="GO:0004674">
    <property type="term" value="F:protein serine/threonine kinase activity"/>
    <property type="evidence" value="ECO:0007669"/>
    <property type="project" value="UniProtKB-KW"/>
</dbReference>
<gene>
    <name evidence="6" type="ORF">AMOR_16090</name>
</gene>
<dbReference type="InterPro" id="IPR000719">
    <property type="entry name" value="Prot_kinase_dom"/>
</dbReference>
<dbReference type="SMART" id="SM00220">
    <property type="entry name" value="S_TKc"/>
    <property type="match status" value="1"/>
</dbReference>
<keyword evidence="6" id="KW-0723">Serine/threonine-protein kinase</keyword>
<dbReference type="Pfam" id="PF00582">
    <property type="entry name" value="Usp"/>
    <property type="match status" value="1"/>
</dbReference>
<dbReference type="Pfam" id="PF00069">
    <property type="entry name" value="Pkinase"/>
    <property type="match status" value="1"/>
</dbReference>
<evidence type="ECO:0000256" key="2">
    <source>
        <dbReference type="ARBA" id="ARBA00022741"/>
    </source>
</evidence>
<dbReference type="PANTHER" id="PTHR43289">
    <property type="entry name" value="MITOGEN-ACTIVATED PROTEIN KINASE KINASE KINASE 20-RELATED"/>
    <property type="match status" value="1"/>
</dbReference>
<keyword evidence="1" id="KW-0808">Transferase</keyword>
<dbReference type="InterPro" id="IPR011009">
    <property type="entry name" value="Kinase-like_dom_sf"/>
</dbReference>
<name>A0ABN6MS88_9BACT</name>
<dbReference type="PROSITE" id="PS50011">
    <property type="entry name" value="PROTEIN_KINASE_DOM"/>
    <property type="match status" value="1"/>
</dbReference>
<evidence type="ECO:0000313" key="7">
    <source>
        <dbReference type="Proteomes" id="UP001162891"/>
    </source>
</evidence>
<dbReference type="Proteomes" id="UP001162891">
    <property type="component" value="Chromosome"/>
</dbReference>
<evidence type="ECO:0000256" key="3">
    <source>
        <dbReference type="ARBA" id="ARBA00022777"/>
    </source>
</evidence>
<evidence type="ECO:0000256" key="4">
    <source>
        <dbReference type="ARBA" id="ARBA00022840"/>
    </source>
</evidence>
<protein>
    <submittedName>
        <fullName evidence="6">Serine/threonine protein kinase</fullName>
    </submittedName>
</protein>
<dbReference type="RefSeq" id="WP_248360303.1">
    <property type="nucleotide sequence ID" value="NZ_AP025591.1"/>
</dbReference>
<keyword evidence="3 6" id="KW-0418">Kinase</keyword>
<dbReference type="Gene3D" id="1.10.510.10">
    <property type="entry name" value="Transferase(Phosphotransferase) domain 1"/>
    <property type="match status" value="1"/>
</dbReference>
<evidence type="ECO:0000256" key="1">
    <source>
        <dbReference type="ARBA" id="ARBA00022679"/>
    </source>
</evidence>
<dbReference type="Gene3D" id="3.30.200.20">
    <property type="entry name" value="Phosphorylase Kinase, domain 1"/>
    <property type="match status" value="1"/>
</dbReference>